<evidence type="ECO:0000256" key="5">
    <source>
        <dbReference type="ARBA" id="ARBA00023288"/>
    </source>
</evidence>
<dbReference type="EMBL" id="ML119107">
    <property type="protein sequence ID" value="RPB16733.1"/>
    <property type="molecule type" value="Genomic_DNA"/>
</dbReference>
<keyword evidence="2" id="KW-0519">Myristate</keyword>
<evidence type="ECO:0000313" key="6">
    <source>
        <dbReference type="EMBL" id="RPB16733.1"/>
    </source>
</evidence>
<dbReference type="AlphaFoldDB" id="A0A3N4L1N9"/>
<evidence type="ECO:0000256" key="2">
    <source>
        <dbReference type="ARBA" id="ARBA00022707"/>
    </source>
</evidence>
<evidence type="ECO:0000313" key="7">
    <source>
        <dbReference type="Proteomes" id="UP000277580"/>
    </source>
</evidence>
<dbReference type="GO" id="GO:0001919">
    <property type="term" value="P:regulation of receptor recycling"/>
    <property type="evidence" value="ECO:0007669"/>
    <property type="project" value="InterPro"/>
</dbReference>
<dbReference type="GO" id="GO:0043410">
    <property type="term" value="P:positive regulation of MAPK cascade"/>
    <property type="evidence" value="ECO:0007669"/>
    <property type="project" value="InterPro"/>
</dbReference>
<sequence length="163" mass="17675">MGSACSTCLGQRKSDDSEHTRLLTTHNEHHLYSSGGAFMSPSAPHGAHAPVDPQTLLHEREYLDRLVAQTSENLIDIFAPPMLTHSSSSATPNSRGEWYRSVLRKTEPPQQGPEMPVVLDPAVVGAKEREWLDSILKGGEEAVKEVGRVKGVGKLVVGLELDG</sequence>
<dbReference type="GO" id="GO:0071230">
    <property type="term" value="P:cellular response to amino acid stimulus"/>
    <property type="evidence" value="ECO:0007669"/>
    <property type="project" value="InterPro"/>
</dbReference>
<dbReference type="GO" id="GO:0045121">
    <property type="term" value="C:membrane raft"/>
    <property type="evidence" value="ECO:0007669"/>
    <property type="project" value="InterPro"/>
</dbReference>
<keyword evidence="5" id="KW-0449">Lipoprotein</keyword>
<evidence type="ECO:0008006" key="8">
    <source>
        <dbReference type="Google" id="ProtNLM"/>
    </source>
</evidence>
<dbReference type="GO" id="GO:0071986">
    <property type="term" value="C:Ragulator complex"/>
    <property type="evidence" value="ECO:0007669"/>
    <property type="project" value="InterPro"/>
</dbReference>
<protein>
    <recommendedName>
        <fullName evidence="8">Late endosomal/lysosomal adaptor and MAPK and MTOR activator 1</fullName>
    </recommendedName>
</protein>
<comment type="subcellular location">
    <subcellularLocation>
        <location evidence="1">Endomembrane system</location>
    </subcellularLocation>
</comment>
<dbReference type="GO" id="GO:0032008">
    <property type="term" value="P:positive regulation of TOR signaling"/>
    <property type="evidence" value="ECO:0007669"/>
    <property type="project" value="InterPro"/>
</dbReference>
<evidence type="ECO:0000256" key="1">
    <source>
        <dbReference type="ARBA" id="ARBA00004308"/>
    </source>
</evidence>
<accession>A0A3N4L1N9</accession>
<keyword evidence="4" id="KW-0564">Palmitate</keyword>
<dbReference type="InParanoid" id="A0A3N4L1N9"/>
<dbReference type="GO" id="GO:0031902">
    <property type="term" value="C:late endosome membrane"/>
    <property type="evidence" value="ECO:0007669"/>
    <property type="project" value="InterPro"/>
</dbReference>
<keyword evidence="3" id="KW-0472">Membrane</keyword>
<dbReference type="InterPro" id="IPR028209">
    <property type="entry name" value="LAMTOR1/MEH1"/>
</dbReference>
<gene>
    <name evidence="6" type="ORF">P167DRAFT_190644</name>
</gene>
<dbReference type="Proteomes" id="UP000277580">
    <property type="component" value="Unassembled WGS sequence"/>
</dbReference>
<dbReference type="GO" id="GO:0016197">
    <property type="term" value="P:endosomal transport"/>
    <property type="evidence" value="ECO:0007669"/>
    <property type="project" value="InterPro"/>
</dbReference>
<organism evidence="6 7">
    <name type="scientific">Morchella conica CCBAS932</name>
    <dbReference type="NCBI Taxonomy" id="1392247"/>
    <lineage>
        <taxon>Eukaryota</taxon>
        <taxon>Fungi</taxon>
        <taxon>Dikarya</taxon>
        <taxon>Ascomycota</taxon>
        <taxon>Pezizomycotina</taxon>
        <taxon>Pezizomycetes</taxon>
        <taxon>Pezizales</taxon>
        <taxon>Morchellaceae</taxon>
        <taxon>Morchella</taxon>
    </lineage>
</organism>
<keyword evidence="7" id="KW-1185">Reference proteome</keyword>
<dbReference type="Pfam" id="PF15454">
    <property type="entry name" value="LAMTOR"/>
    <property type="match status" value="1"/>
</dbReference>
<name>A0A3N4L1N9_9PEZI</name>
<proteinExistence type="predicted"/>
<dbReference type="OrthoDB" id="5299893at2759"/>
<evidence type="ECO:0000256" key="3">
    <source>
        <dbReference type="ARBA" id="ARBA00023136"/>
    </source>
</evidence>
<evidence type="ECO:0000256" key="4">
    <source>
        <dbReference type="ARBA" id="ARBA00023139"/>
    </source>
</evidence>
<dbReference type="SMART" id="SM01262">
    <property type="entry name" value="LAMTOR"/>
    <property type="match status" value="1"/>
</dbReference>
<reference evidence="6 7" key="1">
    <citation type="journal article" date="2018" name="Nat. Ecol. Evol.">
        <title>Pezizomycetes genomes reveal the molecular basis of ectomycorrhizal truffle lifestyle.</title>
        <authorList>
            <person name="Murat C."/>
            <person name="Payen T."/>
            <person name="Noel B."/>
            <person name="Kuo A."/>
            <person name="Morin E."/>
            <person name="Chen J."/>
            <person name="Kohler A."/>
            <person name="Krizsan K."/>
            <person name="Balestrini R."/>
            <person name="Da Silva C."/>
            <person name="Montanini B."/>
            <person name="Hainaut M."/>
            <person name="Levati E."/>
            <person name="Barry K.W."/>
            <person name="Belfiori B."/>
            <person name="Cichocki N."/>
            <person name="Clum A."/>
            <person name="Dockter R.B."/>
            <person name="Fauchery L."/>
            <person name="Guy J."/>
            <person name="Iotti M."/>
            <person name="Le Tacon F."/>
            <person name="Lindquist E.A."/>
            <person name="Lipzen A."/>
            <person name="Malagnac F."/>
            <person name="Mello A."/>
            <person name="Molinier V."/>
            <person name="Miyauchi S."/>
            <person name="Poulain J."/>
            <person name="Riccioni C."/>
            <person name="Rubini A."/>
            <person name="Sitrit Y."/>
            <person name="Splivallo R."/>
            <person name="Traeger S."/>
            <person name="Wang M."/>
            <person name="Zifcakova L."/>
            <person name="Wipf D."/>
            <person name="Zambonelli A."/>
            <person name="Paolocci F."/>
            <person name="Nowrousian M."/>
            <person name="Ottonello S."/>
            <person name="Baldrian P."/>
            <person name="Spatafora J.W."/>
            <person name="Henrissat B."/>
            <person name="Nagy L.G."/>
            <person name="Aury J.M."/>
            <person name="Wincker P."/>
            <person name="Grigoriev I.V."/>
            <person name="Bonfante P."/>
            <person name="Martin F.M."/>
        </authorList>
    </citation>
    <scope>NUCLEOTIDE SEQUENCE [LARGE SCALE GENOMIC DNA]</scope>
    <source>
        <strain evidence="6 7">CCBAS932</strain>
    </source>
</reference>